<accession>A0A7G9TH72</accession>
<protein>
    <submittedName>
        <fullName evidence="2">DUF2127 domain-containing protein</fullName>
    </submittedName>
</protein>
<evidence type="ECO:0000313" key="3">
    <source>
        <dbReference type="Proteomes" id="UP000515838"/>
    </source>
</evidence>
<dbReference type="InterPro" id="IPR021125">
    <property type="entry name" value="DUF2127"/>
</dbReference>
<keyword evidence="1" id="KW-0472">Membrane</keyword>
<dbReference type="RefSeq" id="WP_187574532.1">
    <property type="nucleotide sequence ID" value="NZ_CP060731.1"/>
</dbReference>
<dbReference type="AlphaFoldDB" id="A0A7G9TH72"/>
<evidence type="ECO:0000256" key="1">
    <source>
        <dbReference type="SAM" id="Phobius"/>
    </source>
</evidence>
<gene>
    <name evidence="2" type="ORF">IAE60_08645</name>
</gene>
<name>A0A7G9TH72_PSEMX</name>
<keyword evidence="1" id="KW-1133">Transmembrane helix</keyword>
<reference evidence="2 3" key="1">
    <citation type="submission" date="2020-08" db="EMBL/GenBank/DDBJ databases">
        <title>Streptomycin Non-resistant strain, P. mexicana.</title>
        <authorList>
            <person name="Ganesh-Kumar S."/>
            <person name="Zhe T."/>
            <person name="Yu Z."/>
            <person name="Min Y."/>
        </authorList>
    </citation>
    <scope>NUCLEOTIDE SEQUENCE [LARGE SCALE GENOMIC DNA]</scope>
    <source>
        <strain evidence="2 3">GTZY2</strain>
    </source>
</reference>
<feature type="transmembrane region" description="Helical" evidence="1">
    <location>
        <begin position="130"/>
        <end position="147"/>
    </location>
</feature>
<proteinExistence type="predicted"/>
<dbReference type="GeneID" id="81471034"/>
<dbReference type="Pfam" id="PF09900">
    <property type="entry name" value="DUF2127"/>
    <property type="match status" value="1"/>
</dbReference>
<keyword evidence="1" id="KW-0812">Transmembrane</keyword>
<evidence type="ECO:0000313" key="2">
    <source>
        <dbReference type="EMBL" id="QNN79447.1"/>
    </source>
</evidence>
<dbReference type="EMBL" id="CP060731">
    <property type="protein sequence ID" value="QNN79447.1"/>
    <property type="molecule type" value="Genomic_DNA"/>
</dbReference>
<feature type="transmembrane region" description="Helical" evidence="1">
    <location>
        <begin position="76"/>
        <end position="93"/>
    </location>
</feature>
<dbReference type="Proteomes" id="UP000515838">
    <property type="component" value="Chromosome"/>
</dbReference>
<feature type="transmembrane region" description="Helical" evidence="1">
    <location>
        <begin position="16"/>
        <end position="40"/>
    </location>
</feature>
<sequence length="156" mass="17310">MDDAAYNPDPKAHPGLHAIALFEGAKGVLALAFAGGLLAFGPDRLRESVQAILIRFIPDAGPGVVSQWMARINPESVHVAVLIIAVYAGMRLLEAWGLWRARAWASWLGCIGSAAYLPLDVYALYHHPGWHTWALLVVNLVIVWVLWRDIRRRRSI</sequence>
<organism evidence="2 3">
    <name type="scientific">Pseudoxanthomonas mexicana</name>
    <dbReference type="NCBI Taxonomy" id="128785"/>
    <lineage>
        <taxon>Bacteria</taxon>
        <taxon>Pseudomonadati</taxon>
        <taxon>Pseudomonadota</taxon>
        <taxon>Gammaproteobacteria</taxon>
        <taxon>Lysobacterales</taxon>
        <taxon>Lysobacteraceae</taxon>
        <taxon>Pseudoxanthomonas</taxon>
    </lineage>
</organism>